<keyword evidence="3" id="KW-1185">Reference proteome</keyword>
<comment type="caution">
    <text evidence="2">The sequence shown here is derived from an EMBL/GenBank/DDBJ whole genome shotgun (WGS) entry which is preliminary data.</text>
</comment>
<organism evidence="2 3">
    <name type="scientific">Microbacterium telephonicum</name>
    <dbReference type="NCBI Taxonomy" id="1714841"/>
    <lineage>
        <taxon>Bacteria</taxon>
        <taxon>Bacillati</taxon>
        <taxon>Actinomycetota</taxon>
        <taxon>Actinomycetes</taxon>
        <taxon>Micrococcales</taxon>
        <taxon>Microbacteriaceae</taxon>
        <taxon>Microbacterium</taxon>
    </lineage>
</organism>
<feature type="region of interest" description="Disordered" evidence="1">
    <location>
        <begin position="99"/>
        <end position="126"/>
    </location>
</feature>
<dbReference type="AlphaFoldDB" id="A0A498BQM3"/>
<evidence type="ECO:0000256" key="1">
    <source>
        <dbReference type="SAM" id="MobiDB-lite"/>
    </source>
</evidence>
<gene>
    <name evidence="2" type="ORF">C7474_2981</name>
</gene>
<evidence type="ECO:0000313" key="3">
    <source>
        <dbReference type="Proteomes" id="UP000273158"/>
    </source>
</evidence>
<accession>A0A498BQM3</accession>
<dbReference type="Proteomes" id="UP000273158">
    <property type="component" value="Unassembled WGS sequence"/>
</dbReference>
<proteinExistence type="predicted"/>
<protein>
    <submittedName>
        <fullName evidence="2">Uncharacterized protein</fullName>
    </submittedName>
</protein>
<name>A0A498BQM3_9MICO</name>
<reference evidence="2 3" key="1">
    <citation type="journal article" date="2015" name="Stand. Genomic Sci.">
        <title>Genomic Encyclopedia of Bacterial and Archaeal Type Strains, Phase III: the genomes of soil and plant-associated and newly described type strains.</title>
        <authorList>
            <person name="Whitman W.B."/>
            <person name="Woyke T."/>
            <person name="Klenk H.P."/>
            <person name="Zhou Y."/>
            <person name="Lilburn T.G."/>
            <person name="Beck B.J."/>
            <person name="De Vos P."/>
            <person name="Vandamme P."/>
            <person name="Eisen J.A."/>
            <person name="Garrity G."/>
            <person name="Hugenholtz P."/>
            <person name="Kyrpides N.C."/>
        </authorList>
    </citation>
    <scope>NUCLEOTIDE SEQUENCE [LARGE SCALE GENOMIC DNA]</scope>
    <source>
        <strain evidence="2 3">S2T63</strain>
    </source>
</reference>
<sequence length="126" mass="13701">MGGATELYELSRNEYAVIRLRGASMMGEELRVIANSGSTWGGLSDDGFWREVPYVFGFMVTDNDSVNFFVAEVLGQSAGAVPHLEFGWTHYFGPPAPTGDSVFLPDDDDSLDGWDAPDSGEIDKQA</sequence>
<evidence type="ECO:0000313" key="2">
    <source>
        <dbReference type="EMBL" id="RLK46443.1"/>
    </source>
</evidence>
<dbReference type="EMBL" id="RCDB01000005">
    <property type="protein sequence ID" value="RLK46443.1"/>
    <property type="molecule type" value="Genomic_DNA"/>
</dbReference>